<dbReference type="GO" id="GO:0004519">
    <property type="term" value="F:endonuclease activity"/>
    <property type="evidence" value="ECO:0007669"/>
    <property type="project" value="UniProtKB-KW"/>
</dbReference>
<dbReference type="InterPro" id="IPR041577">
    <property type="entry name" value="RT_RNaseH_2"/>
</dbReference>
<proteinExistence type="predicted"/>
<dbReference type="FunFam" id="3.10.20.370:FF:000001">
    <property type="entry name" value="Retrovirus-related Pol polyprotein from transposon 17.6-like protein"/>
    <property type="match status" value="1"/>
</dbReference>
<accession>A0A9W3BTX8</accession>
<evidence type="ECO:0000313" key="14">
    <source>
        <dbReference type="Proteomes" id="UP000504610"/>
    </source>
</evidence>
<dbReference type="CDD" id="cd01647">
    <property type="entry name" value="RT_LTR"/>
    <property type="match status" value="1"/>
</dbReference>
<dbReference type="InterPro" id="IPR021109">
    <property type="entry name" value="Peptidase_aspartic_dom_sf"/>
</dbReference>
<dbReference type="CDD" id="cd09274">
    <property type="entry name" value="RNase_HI_RT_Ty3"/>
    <property type="match status" value="1"/>
</dbReference>
<dbReference type="FunFam" id="3.30.70.270:FF:000020">
    <property type="entry name" value="Transposon Tf2-6 polyprotein-like Protein"/>
    <property type="match status" value="1"/>
</dbReference>
<evidence type="ECO:0000256" key="11">
    <source>
        <dbReference type="ARBA" id="ARBA00023268"/>
    </source>
</evidence>
<keyword evidence="5" id="KW-0255">Endonuclease</keyword>
<keyword evidence="1" id="KW-0645">Protease</keyword>
<keyword evidence="6" id="KW-0378">Hydrolase</keyword>
<dbReference type="GO" id="GO:0006508">
    <property type="term" value="P:proteolysis"/>
    <property type="evidence" value="ECO:0007669"/>
    <property type="project" value="UniProtKB-KW"/>
</dbReference>
<evidence type="ECO:0000256" key="4">
    <source>
        <dbReference type="ARBA" id="ARBA00022722"/>
    </source>
</evidence>
<evidence type="ECO:0000256" key="6">
    <source>
        <dbReference type="ARBA" id="ARBA00022801"/>
    </source>
</evidence>
<feature type="compositionally biased region" description="Polar residues" evidence="12">
    <location>
        <begin position="313"/>
        <end position="327"/>
    </location>
</feature>
<dbReference type="CDD" id="cd00303">
    <property type="entry name" value="retropepsin_like"/>
    <property type="match status" value="1"/>
</dbReference>
<keyword evidence="7" id="KW-0460">Magnesium</keyword>
<gene>
    <name evidence="15" type="primary">LOC130495232</name>
</gene>
<dbReference type="SUPFAM" id="SSF56672">
    <property type="entry name" value="DNA/RNA polymerases"/>
    <property type="match status" value="1"/>
</dbReference>
<dbReference type="GO" id="GO:0015074">
    <property type="term" value="P:DNA integration"/>
    <property type="evidence" value="ECO:0007669"/>
    <property type="project" value="UniProtKB-KW"/>
</dbReference>
<feature type="region of interest" description="Disordered" evidence="12">
    <location>
        <begin position="308"/>
        <end position="337"/>
    </location>
</feature>
<evidence type="ECO:0000256" key="9">
    <source>
        <dbReference type="ARBA" id="ARBA00022908"/>
    </source>
</evidence>
<evidence type="ECO:0000313" key="15">
    <source>
        <dbReference type="RefSeq" id="XP_056842618.1"/>
    </source>
</evidence>
<dbReference type="Pfam" id="PF00078">
    <property type="entry name" value="RVT_1"/>
    <property type="match status" value="1"/>
</dbReference>
<keyword evidence="2" id="KW-0808">Transferase</keyword>
<dbReference type="SUPFAM" id="SSF50630">
    <property type="entry name" value="Acid proteases"/>
    <property type="match status" value="1"/>
</dbReference>
<keyword evidence="3" id="KW-0548">Nucleotidyltransferase</keyword>
<dbReference type="Gene3D" id="3.10.10.10">
    <property type="entry name" value="HIV Type 1 Reverse Transcriptase, subunit A, domain 1"/>
    <property type="match status" value="1"/>
</dbReference>
<reference evidence="14" key="1">
    <citation type="journal article" date="2019" name="Database">
        <title>The radish genome database (RadishGD): an integrated information resource for radish genomics.</title>
        <authorList>
            <person name="Yu H.J."/>
            <person name="Baek S."/>
            <person name="Lee Y.J."/>
            <person name="Cho A."/>
            <person name="Mun J.H."/>
        </authorList>
    </citation>
    <scope>NUCLEOTIDE SEQUENCE [LARGE SCALE GENOMIC DNA]</scope>
    <source>
        <strain evidence="14">cv. WK10039</strain>
    </source>
</reference>
<evidence type="ECO:0000256" key="1">
    <source>
        <dbReference type="ARBA" id="ARBA00022670"/>
    </source>
</evidence>
<dbReference type="InterPro" id="IPR050951">
    <property type="entry name" value="Retrovirus_Pol_polyprotein"/>
</dbReference>
<keyword evidence="11" id="KW-0511">Multifunctional enzyme</keyword>
<dbReference type="FunFam" id="3.10.10.10:FF:000007">
    <property type="entry name" value="Retrovirus-related Pol polyprotein from transposon 17.6-like Protein"/>
    <property type="match status" value="1"/>
</dbReference>
<organism evidence="14 15">
    <name type="scientific">Raphanus sativus</name>
    <name type="common">Radish</name>
    <name type="synonym">Raphanus raphanistrum var. sativus</name>
    <dbReference type="NCBI Taxonomy" id="3726"/>
    <lineage>
        <taxon>Eukaryota</taxon>
        <taxon>Viridiplantae</taxon>
        <taxon>Streptophyta</taxon>
        <taxon>Embryophyta</taxon>
        <taxon>Tracheophyta</taxon>
        <taxon>Spermatophyta</taxon>
        <taxon>Magnoliopsida</taxon>
        <taxon>eudicotyledons</taxon>
        <taxon>Gunneridae</taxon>
        <taxon>Pentapetalae</taxon>
        <taxon>rosids</taxon>
        <taxon>malvids</taxon>
        <taxon>Brassicales</taxon>
        <taxon>Brassicaceae</taxon>
        <taxon>Brassiceae</taxon>
        <taxon>Raphanus</taxon>
    </lineage>
</organism>
<protein>
    <submittedName>
        <fullName evidence="15">Uncharacterized protein LOC130495232</fullName>
    </submittedName>
</protein>
<dbReference type="GeneID" id="130495232"/>
<dbReference type="Pfam" id="PF17919">
    <property type="entry name" value="RT_RNaseH_2"/>
    <property type="match status" value="1"/>
</dbReference>
<dbReference type="RefSeq" id="XP_056842618.1">
    <property type="nucleotide sequence ID" value="XM_056986638.1"/>
</dbReference>
<dbReference type="Gene3D" id="3.30.70.270">
    <property type="match status" value="2"/>
</dbReference>
<dbReference type="InterPro" id="IPR001969">
    <property type="entry name" value="Aspartic_peptidase_AS"/>
</dbReference>
<evidence type="ECO:0000256" key="2">
    <source>
        <dbReference type="ARBA" id="ARBA00022679"/>
    </source>
</evidence>
<keyword evidence="4" id="KW-0540">Nuclease</keyword>
<keyword evidence="10" id="KW-0695">RNA-directed DNA polymerase</keyword>
<dbReference type="PROSITE" id="PS00141">
    <property type="entry name" value="ASP_PROTEASE"/>
    <property type="match status" value="1"/>
</dbReference>
<dbReference type="AlphaFoldDB" id="A0A9W3BTX8"/>
<evidence type="ECO:0000256" key="5">
    <source>
        <dbReference type="ARBA" id="ARBA00022759"/>
    </source>
</evidence>
<name>A0A9W3BTX8_RAPSA</name>
<keyword evidence="14" id="KW-1185">Reference proteome</keyword>
<dbReference type="InterPro" id="IPR043502">
    <property type="entry name" value="DNA/RNA_pol_sf"/>
</dbReference>
<dbReference type="KEGG" id="rsz:130495232"/>
<dbReference type="GO" id="GO:0004190">
    <property type="term" value="F:aspartic-type endopeptidase activity"/>
    <property type="evidence" value="ECO:0007669"/>
    <property type="project" value="InterPro"/>
</dbReference>
<dbReference type="PROSITE" id="PS50878">
    <property type="entry name" value="RT_POL"/>
    <property type="match status" value="1"/>
</dbReference>
<dbReference type="Pfam" id="PF03732">
    <property type="entry name" value="Retrotrans_gag"/>
    <property type="match status" value="1"/>
</dbReference>
<evidence type="ECO:0000256" key="10">
    <source>
        <dbReference type="ARBA" id="ARBA00022918"/>
    </source>
</evidence>
<evidence type="ECO:0000256" key="12">
    <source>
        <dbReference type="SAM" id="MobiDB-lite"/>
    </source>
</evidence>
<evidence type="ECO:0000256" key="8">
    <source>
        <dbReference type="ARBA" id="ARBA00022884"/>
    </source>
</evidence>
<sequence>MVETRHGGDRDKVTAMAVTPAMDLTQLQAEVELANQKCERLGQSDRTTTRRLDSIESKMETLSSESKARFESMEDKMNSITDALTRMENSAIFSQRPGKELASSSELPNIQVPITNSESGRSPQQLGYRGIDGTLANRDKMLRKIEMPVFSGEMPFDWISRAERFFRFGNFNEEEKLHLVSLSLEGSVLQWFNGEIINDPFVNWAQFTERLLDRFSGPIDNDPAARLFRIQQEGDIAEYVSEFEALRNQVTGVDEKNLIRVFFNGLKPDMKEVIRLKEPVTLTQHKLAVLKMQKTTFCSVISSAASEGRGGYQRQTSSNRTGSYNNKQRTEPIKLEATQNKENVPQNRNYVRPRLQHSDAELDRMRKDKICFKCKAPWSPAHRDVCPQKEFRVLTIINGLELEVVDLRDEIDDQPQDTNPQTLYTLSLNSYLGMESPRTTKMRGLIQNKEVIVMLDSGASHNFISPEVVNKLQLKVSADSSLNVLLGNGVTVNALGVCQAVPFQLHQTNFISDFISLELGNVDVILGVQWLETLGVCEVDWKEQVLSFTYEGRLVTLLGDKSLHNTKLSLKSLKPVSTVGKAGREVLLASSTVTSPFPEVRNQLSKILQEYQDVFAVPTSLPPFRGKEHAIILKPGISSVSVRPYRYPHASKIAMEEMVSEMLKSGIIRPSTSPFSSPVLLVKKKDGSLRFCVDYRGLNRATVLDKYPIPVIDQLLDELFGAQVFTKLDLRSGYHQIRMVESDIEKTAFRTVEGHYEFLVMPFGLTNAPATFQALMNQVFKPFLRRFVLVFFDDILIYSKDQESHEEHVRLVLQVLREQSLFANQKKCTFGVEAVEYLGHIISAKGVATDSAKTAAMTSWPIPKTIKQLRGFLGLTGYYRKFVRDYGSMARPLTTLLKKDQFQWSSEAQEALEKLKQAMVNAPVLALPNFQEVFVIESDASGFGLGAVLMQNKRPIAFFSHALTAREQLKPAYERELMAIVMAIRKWKHYLLGRKFHVHTDQRSLKFLLEQKEVNLEYQRWLTKILGFDFEIFYKPGPENKVADGLSRSMSMATMLLTLTVPTALQWEDLYKEIHDDEGIQQLTRKLQNGELQSKKYTPTQEADMPNDNHRDPLLSTADSFLQRAPTLARLKAPVSSRAISISAEVSSPSFTG</sequence>
<dbReference type="PANTHER" id="PTHR37984:SF5">
    <property type="entry name" value="PROTEIN NYNRIN-LIKE"/>
    <property type="match status" value="1"/>
</dbReference>
<dbReference type="InterPro" id="IPR000477">
    <property type="entry name" value="RT_dom"/>
</dbReference>
<reference evidence="15" key="2">
    <citation type="submission" date="2025-08" db="UniProtKB">
        <authorList>
            <consortium name="RefSeq"/>
        </authorList>
    </citation>
    <scope>IDENTIFICATION</scope>
    <source>
        <tissue evidence="15">Leaf</tissue>
    </source>
</reference>
<dbReference type="InterPro" id="IPR005162">
    <property type="entry name" value="Retrotrans_gag_dom"/>
</dbReference>
<dbReference type="GO" id="GO:0003964">
    <property type="term" value="F:RNA-directed DNA polymerase activity"/>
    <property type="evidence" value="ECO:0007669"/>
    <property type="project" value="UniProtKB-KW"/>
</dbReference>
<dbReference type="OrthoDB" id="1103067at2759"/>
<dbReference type="GO" id="GO:0003723">
    <property type="term" value="F:RNA binding"/>
    <property type="evidence" value="ECO:0007669"/>
    <property type="project" value="UniProtKB-KW"/>
</dbReference>
<dbReference type="Gene3D" id="3.10.20.370">
    <property type="match status" value="1"/>
</dbReference>
<keyword evidence="9" id="KW-0229">DNA integration</keyword>
<dbReference type="Pfam" id="PF08284">
    <property type="entry name" value="RVP_2"/>
    <property type="match status" value="1"/>
</dbReference>
<dbReference type="Gene3D" id="2.40.70.10">
    <property type="entry name" value="Acid Proteases"/>
    <property type="match status" value="1"/>
</dbReference>
<feature type="domain" description="Reverse transcriptase" evidence="13">
    <location>
        <begin position="663"/>
        <end position="842"/>
    </location>
</feature>
<dbReference type="InterPro" id="IPR043128">
    <property type="entry name" value="Rev_trsase/Diguanyl_cyclase"/>
</dbReference>
<keyword evidence="8" id="KW-0694">RNA-binding</keyword>
<evidence type="ECO:0000256" key="3">
    <source>
        <dbReference type="ARBA" id="ARBA00022695"/>
    </source>
</evidence>
<dbReference type="PANTHER" id="PTHR37984">
    <property type="entry name" value="PROTEIN CBG26694"/>
    <property type="match status" value="1"/>
</dbReference>
<dbReference type="Proteomes" id="UP000504610">
    <property type="component" value="Chromosome 1"/>
</dbReference>
<evidence type="ECO:0000259" key="13">
    <source>
        <dbReference type="PROSITE" id="PS50878"/>
    </source>
</evidence>
<evidence type="ECO:0000256" key="7">
    <source>
        <dbReference type="ARBA" id="ARBA00022842"/>
    </source>
</evidence>